<dbReference type="InterPro" id="IPR036852">
    <property type="entry name" value="Peptidase_S8/S53_dom_sf"/>
</dbReference>
<reference evidence="6" key="1">
    <citation type="journal article" date="2024" name="IScience">
        <title>Strigolactones Initiate the Formation of Haustorium-like Structures in Castilleja.</title>
        <authorList>
            <person name="Buerger M."/>
            <person name="Peterson D."/>
            <person name="Chory J."/>
        </authorList>
    </citation>
    <scope>NUCLEOTIDE SEQUENCE [LARGE SCALE GENOMIC DNA]</scope>
</reference>
<evidence type="ECO:0000313" key="6">
    <source>
        <dbReference type="Proteomes" id="UP001632038"/>
    </source>
</evidence>
<evidence type="ECO:0000256" key="2">
    <source>
        <dbReference type="ARBA" id="ARBA00022729"/>
    </source>
</evidence>
<organism evidence="5 6">
    <name type="scientific">Castilleja foliolosa</name>
    <dbReference type="NCBI Taxonomy" id="1961234"/>
    <lineage>
        <taxon>Eukaryota</taxon>
        <taxon>Viridiplantae</taxon>
        <taxon>Streptophyta</taxon>
        <taxon>Embryophyta</taxon>
        <taxon>Tracheophyta</taxon>
        <taxon>Spermatophyta</taxon>
        <taxon>Magnoliopsida</taxon>
        <taxon>eudicotyledons</taxon>
        <taxon>Gunneridae</taxon>
        <taxon>Pentapetalae</taxon>
        <taxon>asterids</taxon>
        <taxon>lamiids</taxon>
        <taxon>Lamiales</taxon>
        <taxon>Orobanchaceae</taxon>
        <taxon>Pedicularideae</taxon>
        <taxon>Castillejinae</taxon>
        <taxon>Castilleja</taxon>
    </lineage>
</organism>
<dbReference type="InterPro" id="IPR000209">
    <property type="entry name" value="Peptidase_S8/S53_dom"/>
</dbReference>
<evidence type="ECO:0000256" key="3">
    <source>
        <dbReference type="PROSITE-ProRule" id="PRU01240"/>
    </source>
</evidence>
<accession>A0ABD3BYA5</accession>
<dbReference type="EMBL" id="JAVIJP010000066">
    <property type="protein sequence ID" value="KAL3621617.1"/>
    <property type="molecule type" value="Genomic_DNA"/>
</dbReference>
<dbReference type="SUPFAM" id="SSF52743">
    <property type="entry name" value="Subtilisin-like"/>
    <property type="match status" value="1"/>
</dbReference>
<gene>
    <name evidence="5" type="primary">SBTM1</name>
    <name evidence="5" type="ORF">CASFOL_036529</name>
</gene>
<evidence type="ECO:0000259" key="4">
    <source>
        <dbReference type="Pfam" id="PF00082"/>
    </source>
</evidence>
<dbReference type="AlphaFoldDB" id="A0ABD3BYA5"/>
<comment type="caution">
    <text evidence="5">The sequence shown here is derived from an EMBL/GenBank/DDBJ whole genome shotgun (WGS) entry which is preliminary data.</text>
</comment>
<feature type="domain" description="Peptidase S8/S53" evidence="4">
    <location>
        <begin position="2"/>
        <end position="91"/>
    </location>
</feature>
<sequence>MMASFSSRGPSMQSPGILKPDITGPGLNILAAWNEVVDNSTENIDVAFNIISGTSMSCPHLSGVAALLKSSHPDWSPAAIKYAIMTTTHTTGLDGNPIRDEKKELC</sequence>
<comment type="caution">
    <text evidence="3">Lacks conserved residue(s) required for the propagation of feature annotation.</text>
</comment>
<dbReference type="Proteomes" id="UP001632038">
    <property type="component" value="Unassembled WGS sequence"/>
</dbReference>
<proteinExistence type="inferred from homology"/>
<evidence type="ECO:0000256" key="1">
    <source>
        <dbReference type="ARBA" id="ARBA00011073"/>
    </source>
</evidence>
<dbReference type="PANTHER" id="PTHR10795">
    <property type="entry name" value="PROPROTEIN CONVERTASE SUBTILISIN/KEXIN"/>
    <property type="match status" value="1"/>
</dbReference>
<comment type="similarity">
    <text evidence="1 3">Belongs to the peptidase S8 family.</text>
</comment>
<evidence type="ECO:0000313" key="5">
    <source>
        <dbReference type="EMBL" id="KAL3621617.1"/>
    </source>
</evidence>
<protein>
    <submittedName>
        <fullName evidence="5">Subtilisin-like protease 1</fullName>
    </submittedName>
</protein>
<dbReference type="InterPro" id="IPR045051">
    <property type="entry name" value="SBT"/>
</dbReference>
<name>A0ABD3BYA5_9LAMI</name>
<dbReference type="PROSITE" id="PS51892">
    <property type="entry name" value="SUBTILASE"/>
    <property type="match status" value="1"/>
</dbReference>
<dbReference type="Pfam" id="PF00082">
    <property type="entry name" value="Peptidase_S8"/>
    <property type="match status" value="1"/>
</dbReference>
<keyword evidence="2" id="KW-0732">Signal</keyword>
<dbReference type="Gene3D" id="3.40.50.200">
    <property type="entry name" value="Peptidase S8/S53 domain"/>
    <property type="match status" value="1"/>
</dbReference>
<keyword evidence="6" id="KW-1185">Reference proteome</keyword>